<name>A0AAV6R6D3_SOLSE</name>
<feature type="compositionally biased region" description="Polar residues" evidence="1">
    <location>
        <begin position="55"/>
        <end position="68"/>
    </location>
</feature>
<dbReference type="EMBL" id="JAGKHQ010000013">
    <property type="protein sequence ID" value="KAG7500515.1"/>
    <property type="molecule type" value="Genomic_DNA"/>
</dbReference>
<feature type="signal peptide" evidence="2">
    <location>
        <begin position="1"/>
        <end position="16"/>
    </location>
</feature>
<feature type="region of interest" description="Disordered" evidence="1">
    <location>
        <begin position="358"/>
        <end position="387"/>
    </location>
</feature>
<evidence type="ECO:0000256" key="1">
    <source>
        <dbReference type="SAM" id="MobiDB-lite"/>
    </source>
</evidence>
<feature type="region of interest" description="Disordered" evidence="1">
    <location>
        <begin position="31"/>
        <end position="99"/>
    </location>
</feature>
<feature type="compositionally biased region" description="Polar residues" evidence="1">
    <location>
        <begin position="370"/>
        <end position="383"/>
    </location>
</feature>
<comment type="caution">
    <text evidence="3">The sequence shown here is derived from an EMBL/GenBank/DDBJ whole genome shotgun (WGS) entry which is preliminary data.</text>
</comment>
<organism evidence="3 4">
    <name type="scientific">Solea senegalensis</name>
    <name type="common">Senegalese sole</name>
    <dbReference type="NCBI Taxonomy" id="28829"/>
    <lineage>
        <taxon>Eukaryota</taxon>
        <taxon>Metazoa</taxon>
        <taxon>Chordata</taxon>
        <taxon>Craniata</taxon>
        <taxon>Vertebrata</taxon>
        <taxon>Euteleostomi</taxon>
        <taxon>Actinopterygii</taxon>
        <taxon>Neopterygii</taxon>
        <taxon>Teleostei</taxon>
        <taxon>Neoteleostei</taxon>
        <taxon>Acanthomorphata</taxon>
        <taxon>Carangaria</taxon>
        <taxon>Pleuronectiformes</taxon>
        <taxon>Pleuronectoidei</taxon>
        <taxon>Soleidae</taxon>
        <taxon>Solea</taxon>
    </lineage>
</organism>
<feature type="compositionally biased region" description="Polar residues" evidence="1">
    <location>
        <begin position="302"/>
        <end position="334"/>
    </location>
</feature>
<sequence length="430" mass="46711">MARGIHLGMLLILVQAEHVCCSWATEAHGSQRRNGNTYVGFSQRDGGETRLGGSYPQNKFRQASSSFNPEPVVGSSYNNNHNNKQHNNQGFSQPAQSGSGYSSVRFVQAKVSKPNWPTSVSNNVNAQTAETPQKSRFGLSTLIASGNSVSKYPTKKSYTAIRPRSWPAEQGTRRTGQYLPSSSASSRERNYLTSSSQQSAAQRPRSSPANTPAFSSQGRSASPHPPAQKATLFRSNSYVPNSVQMRTSATAPAQRLTSKHALLSPAGPANTYPSKSASNVESSAVFAPRSMQVKTNQRFNNPRYTSQQNEAGVSSLWNTNAGQPGSHLGSNPGSQRFAPTKTLSIPERFGGFAIRRLREPVDQKPAPQQRHANPSQKTASYDPQQGLHEPSRWMNVRAGQVSVYRTGECLLTSLPCDLILFPLFPDAAVT</sequence>
<feature type="region of interest" description="Disordered" evidence="1">
    <location>
        <begin position="302"/>
        <end position="339"/>
    </location>
</feature>
<feature type="compositionally biased region" description="Low complexity" evidence="1">
    <location>
        <begin position="194"/>
        <end position="209"/>
    </location>
</feature>
<keyword evidence="4" id="KW-1185">Reference proteome</keyword>
<evidence type="ECO:0000313" key="4">
    <source>
        <dbReference type="Proteomes" id="UP000693946"/>
    </source>
</evidence>
<protein>
    <submittedName>
        <fullName evidence="3">Uncharacterized protein</fullName>
    </submittedName>
</protein>
<feature type="compositionally biased region" description="Low complexity" evidence="1">
    <location>
        <begin position="78"/>
        <end position="89"/>
    </location>
</feature>
<evidence type="ECO:0000313" key="3">
    <source>
        <dbReference type="EMBL" id="KAG7500515.1"/>
    </source>
</evidence>
<feature type="region of interest" description="Disordered" evidence="1">
    <location>
        <begin position="163"/>
        <end position="229"/>
    </location>
</feature>
<dbReference type="Proteomes" id="UP000693946">
    <property type="component" value="Linkage Group LG20"/>
</dbReference>
<feature type="chain" id="PRO_5043439874" evidence="2">
    <location>
        <begin position="17"/>
        <end position="430"/>
    </location>
</feature>
<gene>
    <name evidence="3" type="ORF">JOB18_021168</name>
</gene>
<keyword evidence="2" id="KW-0732">Signal</keyword>
<evidence type="ECO:0000256" key="2">
    <source>
        <dbReference type="SAM" id="SignalP"/>
    </source>
</evidence>
<proteinExistence type="predicted"/>
<feature type="compositionally biased region" description="Polar residues" evidence="1">
    <location>
        <begin position="173"/>
        <end position="185"/>
    </location>
</feature>
<accession>A0AAV6R6D3</accession>
<feature type="compositionally biased region" description="Polar residues" evidence="1">
    <location>
        <begin position="210"/>
        <end position="220"/>
    </location>
</feature>
<reference evidence="3 4" key="1">
    <citation type="journal article" date="2021" name="Sci. Rep.">
        <title>Chromosome anchoring in Senegalese sole (Solea senegalensis) reveals sex-associated markers and genome rearrangements in flatfish.</title>
        <authorList>
            <person name="Guerrero-Cozar I."/>
            <person name="Gomez-Garrido J."/>
            <person name="Berbel C."/>
            <person name="Martinez-Blanch J.F."/>
            <person name="Alioto T."/>
            <person name="Claros M.G."/>
            <person name="Gagnaire P.A."/>
            <person name="Manchado M."/>
        </authorList>
    </citation>
    <scope>NUCLEOTIDE SEQUENCE [LARGE SCALE GENOMIC DNA]</scope>
    <source>
        <strain evidence="3">Sse05_10M</strain>
    </source>
</reference>
<dbReference type="AlphaFoldDB" id="A0AAV6R6D3"/>
<feature type="compositionally biased region" description="Polar residues" evidence="1">
    <location>
        <begin position="90"/>
        <end position="99"/>
    </location>
</feature>